<gene>
    <name evidence="3" type="ORF">LOTGIDRAFT_152511</name>
</gene>
<dbReference type="SUPFAM" id="SSF55729">
    <property type="entry name" value="Acyl-CoA N-acyltransferases (Nat)"/>
    <property type="match status" value="1"/>
</dbReference>
<comment type="similarity">
    <text evidence="1">Belongs to the glycine N-acyltransferase family.</text>
</comment>
<accession>V4BCY9</accession>
<dbReference type="Pfam" id="PF08445">
    <property type="entry name" value="FR47"/>
    <property type="match status" value="1"/>
</dbReference>
<reference evidence="3 4" key="1">
    <citation type="journal article" date="2013" name="Nature">
        <title>Insights into bilaterian evolution from three spiralian genomes.</title>
        <authorList>
            <person name="Simakov O."/>
            <person name="Marletaz F."/>
            <person name="Cho S.J."/>
            <person name="Edsinger-Gonzales E."/>
            <person name="Havlak P."/>
            <person name="Hellsten U."/>
            <person name="Kuo D.H."/>
            <person name="Larsson T."/>
            <person name="Lv J."/>
            <person name="Arendt D."/>
            <person name="Savage R."/>
            <person name="Osoegawa K."/>
            <person name="de Jong P."/>
            <person name="Grimwood J."/>
            <person name="Chapman J.A."/>
            <person name="Shapiro H."/>
            <person name="Aerts A."/>
            <person name="Otillar R.P."/>
            <person name="Terry A.Y."/>
            <person name="Boore J.L."/>
            <person name="Grigoriev I.V."/>
            <person name="Lindberg D.R."/>
            <person name="Seaver E.C."/>
            <person name="Weisblat D.A."/>
            <person name="Putnam N.H."/>
            <person name="Rokhsar D.S."/>
        </authorList>
    </citation>
    <scope>NUCLEOTIDE SEQUENCE [LARGE SCALE GENOMIC DNA]</scope>
</reference>
<dbReference type="Gene3D" id="3.40.630.30">
    <property type="match status" value="1"/>
</dbReference>
<dbReference type="EC" id="2.3.1.-" evidence="1"/>
<dbReference type="InterPro" id="IPR010313">
    <property type="entry name" value="Glycine_N-acyltransferase"/>
</dbReference>
<evidence type="ECO:0000256" key="1">
    <source>
        <dbReference type="RuleBase" id="RU368002"/>
    </source>
</evidence>
<dbReference type="AlphaFoldDB" id="V4BCY9"/>
<keyword evidence="1" id="KW-0012">Acyltransferase</keyword>
<dbReference type="PROSITE" id="PS51186">
    <property type="entry name" value="GNAT"/>
    <property type="match status" value="1"/>
</dbReference>
<evidence type="ECO:0000313" key="3">
    <source>
        <dbReference type="EMBL" id="ESP05646.1"/>
    </source>
</evidence>
<dbReference type="RefSeq" id="XP_009044191.1">
    <property type="nucleotide sequence ID" value="XM_009045943.1"/>
</dbReference>
<dbReference type="CDD" id="cd04301">
    <property type="entry name" value="NAT_SF"/>
    <property type="match status" value="1"/>
</dbReference>
<dbReference type="HOGENOM" id="CLU_075648_0_0_1"/>
<dbReference type="OMA" id="CELRMAC"/>
<dbReference type="InterPro" id="IPR000182">
    <property type="entry name" value="GNAT_dom"/>
</dbReference>
<dbReference type="InterPro" id="IPR016181">
    <property type="entry name" value="Acyl_CoA_acyltransferase"/>
</dbReference>
<dbReference type="KEGG" id="lgi:LOTGIDRAFT_152511"/>
<proteinExistence type="inferred from homology"/>
<name>V4BCY9_LOTGI</name>
<dbReference type="PANTHER" id="PTHR15298">
    <property type="entry name" value="L-COA N-ACYLTRANSFERASE-RELATED"/>
    <property type="match status" value="1"/>
</dbReference>
<evidence type="ECO:0000259" key="2">
    <source>
        <dbReference type="PROSITE" id="PS51186"/>
    </source>
</evidence>
<dbReference type="Proteomes" id="UP000030746">
    <property type="component" value="Unassembled WGS sequence"/>
</dbReference>
<keyword evidence="4" id="KW-1185">Reference proteome</keyword>
<evidence type="ECO:0000313" key="4">
    <source>
        <dbReference type="Proteomes" id="UP000030746"/>
    </source>
</evidence>
<organism evidence="3 4">
    <name type="scientific">Lottia gigantea</name>
    <name type="common">Giant owl limpet</name>
    <dbReference type="NCBI Taxonomy" id="225164"/>
    <lineage>
        <taxon>Eukaryota</taxon>
        <taxon>Metazoa</taxon>
        <taxon>Spiralia</taxon>
        <taxon>Lophotrochozoa</taxon>
        <taxon>Mollusca</taxon>
        <taxon>Gastropoda</taxon>
        <taxon>Patellogastropoda</taxon>
        <taxon>Lottioidea</taxon>
        <taxon>Lottiidae</taxon>
        <taxon>Lottia</taxon>
    </lineage>
</organism>
<keyword evidence="1" id="KW-0808">Transferase</keyword>
<dbReference type="CTD" id="20235696"/>
<dbReference type="GeneID" id="20235696"/>
<sequence length="237" mass="26961">METVIVKFEWYSELLKKLEDFFPDSQKLEFLGTHHAIVTKNKEQLKKMLQTQGVINWKSCCRFAAINKRLHDVKTEVSEKNGGKLTMSDEGNIWSVTSETLKTLFVPEGFSLKPLTKADVDMVVTNWNFADDGVLEYITALIDSFSSVALYNQGQQLVGYMLESHYGTIGFLHVFEEFRGQGYSKVIVSSLAKKLLENGRQVHVYIYSNNTVSRNLHKGLGFQEHPGIYSCLVHDPL</sequence>
<protein>
    <recommendedName>
        <fullName evidence="1">Glycine N-acyltransferase-like protein</fullName>
        <ecNumber evidence="1">2.3.1.-</ecNumber>
    </recommendedName>
</protein>
<dbReference type="GO" id="GO:0047961">
    <property type="term" value="F:glycine N-acyltransferase activity"/>
    <property type="evidence" value="ECO:0007669"/>
    <property type="project" value="InterPro"/>
</dbReference>
<dbReference type="OrthoDB" id="6141385at2759"/>
<dbReference type="EMBL" id="KB199650">
    <property type="protein sequence ID" value="ESP05646.1"/>
    <property type="molecule type" value="Genomic_DNA"/>
</dbReference>
<feature type="domain" description="N-acetyltransferase" evidence="2">
    <location>
        <begin position="110"/>
        <end position="237"/>
    </location>
</feature>
<dbReference type="GO" id="GO:0005739">
    <property type="term" value="C:mitochondrion"/>
    <property type="evidence" value="ECO:0007669"/>
    <property type="project" value="InterPro"/>
</dbReference>
<dbReference type="InterPro" id="IPR013653">
    <property type="entry name" value="GCN5-like_dom"/>
</dbReference>
<dbReference type="PANTHER" id="PTHR15298:SF1">
    <property type="entry name" value="GLYCINE N-ACYLTRANSFERASE-LIKE PROTEIN"/>
    <property type="match status" value="1"/>
</dbReference>